<feature type="transmembrane region" description="Helical" evidence="6">
    <location>
        <begin position="309"/>
        <end position="328"/>
    </location>
</feature>
<comment type="caution">
    <text evidence="7">The sequence shown here is derived from an EMBL/GenBank/DDBJ whole genome shotgun (WGS) entry which is preliminary data.</text>
</comment>
<reference evidence="7 8" key="2">
    <citation type="submission" date="2007-01" db="EMBL/GenBank/DDBJ databases">
        <title>Sequencing of the draft genome and assembly of Thermosinus carboxydivorans Nor1.</title>
        <authorList>
            <consortium name="US DOE Joint Genome Institute (JGI-PGF)"/>
            <person name="Copeland A."/>
            <person name="Lucas S."/>
            <person name="Lapidus A."/>
            <person name="Barry K."/>
            <person name="Glavina del Rio T."/>
            <person name="Dalin E."/>
            <person name="Tice H."/>
            <person name="Bruce D."/>
            <person name="Pitluck S."/>
            <person name="Richardson P."/>
        </authorList>
    </citation>
    <scope>NUCLEOTIDE SEQUENCE [LARGE SCALE GENOMIC DNA]</scope>
    <source>
        <strain evidence="7 8">Nor1</strain>
    </source>
</reference>
<dbReference type="NCBIfam" id="TIGR00785">
    <property type="entry name" value="dass"/>
    <property type="match status" value="1"/>
</dbReference>
<name>A1HMI8_9FIRM</name>
<dbReference type="PANTHER" id="PTHR42826">
    <property type="entry name" value="DICARBOXYLATE TRANSPORTER 2.1, CHLOROPLASTIC"/>
    <property type="match status" value="1"/>
</dbReference>
<feature type="transmembrane region" description="Helical" evidence="6">
    <location>
        <begin position="335"/>
        <end position="354"/>
    </location>
</feature>
<keyword evidence="4 6" id="KW-1133">Transmembrane helix</keyword>
<protein>
    <submittedName>
        <fullName evidence="7">Anion transporter</fullName>
    </submittedName>
</protein>
<evidence type="ECO:0000313" key="7">
    <source>
        <dbReference type="EMBL" id="EAX49026.1"/>
    </source>
</evidence>
<dbReference type="AlphaFoldDB" id="A1HMI8"/>
<reference evidence="7 8" key="1">
    <citation type="submission" date="2007-01" db="EMBL/GenBank/DDBJ databases">
        <title>Annotation of the draft genome assembly of Thermosinus carboxydivorans Nor1.</title>
        <authorList>
            <consortium name="US DOE Joint Genome Institute (JGI-ORNL)"/>
            <person name="Larimer F."/>
            <person name="Land M."/>
            <person name="Hauser L."/>
        </authorList>
    </citation>
    <scope>NUCLEOTIDE SEQUENCE [LARGE SCALE GENOMIC DNA]</scope>
    <source>
        <strain evidence="7 8">Nor1</strain>
    </source>
</reference>
<dbReference type="RefSeq" id="WP_007288232.1">
    <property type="nucleotide sequence ID" value="NZ_AAWL01000001.1"/>
</dbReference>
<dbReference type="GO" id="GO:0016020">
    <property type="term" value="C:membrane"/>
    <property type="evidence" value="ECO:0007669"/>
    <property type="project" value="UniProtKB-SubCell"/>
</dbReference>
<feature type="transmembrane region" description="Helical" evidence="6">
    <location>
        <begin position="231"/>
        <end position="252"/>
    </location>
</feature>
<dbReference type="Pfam" id="PF00939">
    <property type="entry name" value="Na_sulph_symp"/>
    <property type="match status" value="1"/>
</dbReference>
<dbReference type="InterPro" id="IPR001898">
    <property type="entry name" value="SLC13A/DASS"/>
</dbReference>
<feature type="transmembrane region" description="Helical" evidence="6">
    <location>
        <begin position="12"/>
        <end position="28"/>
    </location>
</feature>
<comment type="similarity">
    <text evidence="2">Belongs to the SLC13A/DASS transporter (TC 2.A.47) family. DIT1 subfamily.</text>
</comment>
<proteinExistence type="inferred from homology"/>
<keyword evidence="5 6" id="KW-0472">Membrane</keyword>
<organism evidence="7 8">
    <name type="scientific">Thermosinus carboxydivorans Nor1</name>
    <dbReference type="NCBI Taxonomy" id="401526"/>
    <lineage>
        <taxon>Bacteria</taxon>
        <taxon>Bacillati</taxon>
        <taxon>Bacillota</taxon>
        <taxon>Negativicutes</taxon>
        <taxon>Selenomonadales</taxon>
        <taxon>Sporomusaceae</taxon>
        <taxon>Thermosinus</taxon>
    </lineage>
</organism>
<accession>A1HMI8</accession>
<feature type="transmembrane region" description="Helical" evidence="6">
    <location>
        <begin position="374"/>
        <end position="395"/>
    </location>
</feature>
<sequence>MANTFEAWGRKYGLILSVIVGIIIWLIPTPATMTITQHKLLAIFGGAVVAWITIGINFAVSTFAIVTLLYFWVGNPDGKVNKAGELIRNADFAVGGFASSSLWLLVTGFVISIAMTKSGVAKRLALHMMQILGRTPAGAIYASMLANFIIAPLTPSNTARTAAMLPIVEGIAEAYKAEPGKSNFGKALFLATTYTSNITASAFLTGTIPNPVSIGLIAAAAGTSIYTTWSYWALAAVPTNIIILLATAWLLLKLFPPEVKALPGGVEYIKQELAAMGPISANEKKAITYFALALLLWSTDAIHKFNSTMVAFFVSLLIFLPKIGVLNWKETEKSLPWELFVYFGGVLTLSDALMKTKAFEWLIKSLLSSLGLHNIPMIPLLILLIGFSIFSHIIWSTTTAMTGVMIPIYIGLAKALGFDIVSFVLPLAIMMAYALFLPFNTMGNIIMFGTGHYTVTEQLKSSLILGVIIWGLWILTAFSWWRIIGLIH</sequence>
<gene>
    <name evidence="7" type="ORF">TcarDRAFT_2715</name>
</gene>
<feature type="transmembrane region" description="Helical" evidence="6">
    <location>
        <begin position="93"/>
        <end position="115"/>
    </location>
</feature>
<evidence type="ECO:0000256" key="5">
    <source>
        <dbReference type="ARBA" id="ARBA00023136"/>
    </source>
</evidence>
<feature type="transmembrane region" description="Helical" evidence="6">
    <location>
        <begin position="459"/>
        <end position="481"/>
    </location>
</feature>
<evidence type="ECO:0000256" key="4">
    <source>
        <dbReference type="ARBA" id="ARBA00022989"/>
    </source>
</evidence>
<comment type="subcellular location">
    <subcellularLocation>
        <location evidence="1">Membrane</location>
        <topology evidence="1">Multi-pass membrane protein</topology>
    </subcellularLocation>
</comment>
<feature type="transmembrane region" description="Helical" evidence="6">
    <location>
        <begin position="136"/>
        <end position="154"/>
    </location>
</feature>
<evidence type="ECO:0000256" key="2">
    <source>
        <dbReference type="ARBA" id="ARBA00007349"/>
    </source>
</evidence>
<dbReference type="Proteomes" id="UP000005139">
    <property type="component" value="Unassembled WGS sequence"/>
</dbReference>
<dbReference type="EMBL" id="AAWL01000001">
    <property type="protein sequence ID" value="EAX49026.1"/>
    <property type="molecule type" value="Genomic_DNA"/>
</dbReference>
<dbReference type="eggNOG" id="COG0471">
    <property type="taxonomic scope" value="Bacteria"/>
</dbReference>
<keyword evidence="8" id="KW-1185">Reference proteome</keyword>
<dbReference type="PIRSF" id="PIRSF002457">
    <property type="entry name" value="DASS"/>
    <property type="match status" value="1"/>
</dbReference>
<evidence type="ECO:0000256" key="6">
    <source>
        <dbReference type="SAM" id="Phobius"/>
    </source>
</evidence>
<feature type="transmembrane region" description="Helical" evidence="6">
    <location>
        <begin position="40"/>
        <end position="73"/>
    </location>
</feature>
<dbReference type="InterPro" id="IPR030676">
    <property type="entry name" value="CitT-rel"/>
</dbReference>
<dbReference type="GO" id="GO:0022857">
    <property type="term" value="F:transmembrane transporter activity"/>
    <property type="evidence" value="ECO:0007669"/>
    <property type="project" value="InterPro"/>
</dbReference>
<evidence type="ECO:0000256" key="3">
    <source>
        <dbReference type="ARBA" id="ARBA00022692"/>
    </source>
</evidence>
<evidence type="ECO:0000313" key="8">
    <source>
        <dbReference type="Proteomes" id="UP000005139"/>
    </source>
</evidence>
<keyword evidence="3 6" id="KW-0812">Transmembrane</keyword>
<dbReference type="OrthoDB" id="9156049at2"/>
<evidence type="ECO:0000256" key="1">
    <source>
        <dbReference type="ARBA" id="ARBA00004141"/>
    </source>
</evidence>